<dbReference type="PANTHER" id="PTHR42847:SF4">
    <property type="entry name" value="ALKANESULFONATE MONOOXYGENASE-RELATED"/>
    <property type="match status" value="1"/>
</dbReference>
<protein>
    <submittedName>
        <fullName evidence="6">LLM class F420-dependent oxidoreductase</fullName>
    </submittedName>
</protein>
<dbReference type="SUPFAM" id="SSF51679">
    <property type="entry name" value="Bacterial luciferase-like"/>
    <property type="match status" value="1"/>
</dbReference>
<accession>A0A7I9YL25</accession>
<dbReference type="Pfam" id="PF00296">
    <property type="entry name" value="Bac_luciferase"/>
    <property type="match status" value="1"/>
</dbReference>
<keyword evidence="7" id="KW-1185">Reference proteome</keyword>
<feature type="domain" description="Luciferase-like" evidence="5">
    <location>
        <begin position="21"/>
        <end position="223"/>
    </location>
</feature>
<dbReference type="InterPro" id="IPR050172">
    <property type="entry name" value="SsuD_RutA_monooxygenase"/>
</dbReference>
<dbReference type="GO" id="GO:0008726">
    <property type="term" value="F:alkanesulfonate monooxygenase activity"/>
    <property type="evidence" value="ECO:0007669"/>
    <property type="project" value="TreeGrafter"/>
</dbReference>
<reference evidence="6 7" key="1">
    <citation type="journal article" date="2019" name="Emerg. Microbes Infect.">
        <title>Comprehensive subspecies identification of 175 nontuberculous mycobacteria species based on 7547 genomic profiles.</title>
        <authorList>
            <person name="Matsumoto Y."/>
            <person name="Kinjo T."/>
            <person name="Motooka D."/>
            <person name="Nabeya D."/>
            <person name="Jung N."/>
            <person name="Uechi K."/>
            <person name="Horii T."/>
            <person name="Iida T."/>
            <person name="Fujita J."/>
            <person name="Nakamura S."/>
        </authorList>
    </citation>
    <scope>NUCLEOTIDE SEQUENCE [LARGE SCALE GENOMIC DNA]</scope>
    <source>
        <strain evidence="6 7">JCM 30725</strain>
    </source>
</reference>
<dbReference type="GO" id="GO:0046306">
    <property type="term" value="P:alkanesulfonate catabolic process"/>
    <property type="evidence" value="ECO:0007669"/>
    <property type="project" value="TreeGrafter"/>
</dbReference>
<proteinExistence type="predicted"/>
<evidence type="ECO:0000259" key="5">
    <source>
        <dbReference type="Pfam" id="PF00296"/>
    </source>
</evidence>
<comment type="caution">
    <text evidence="6">The sequence shown here is derived from an EMBL/GenBank/DDBJ whole genome shotgun (WGS) entry which is preliminary data.</text>
</comment>
<dbReference type="Gene3D" id="3.20.20.30">
    <property type="entry name" value="Luciferase-like domain"/>
    <property type="match status" value="1"/>
</dbReference>
<dbReference type="EMBL" id="BLKZ01000001">
    <property type="protein sequence ID" value="GFG89339.1"/>
    <property type="molecule type" value="Genomic_DNA"/>
</dbReference>
<evidence type="ECO:0000313" key="7">
    <source>
        <dbReference type="Proteomes" id="UP000465360"/>
    </source>
</evidence>
<keyword evidence="3" id="KW-0560">Oxidoreductase</keyword>
<sequence>MTISFSLELPTHRVEAVDEFVSAEAIAEIARTAEANGFAAVHVTDHPAPDAKWLDHGGHHALDPFIALAFAAAATTEVKLLTNVYIAAYRNPFLGAKSIQSLAALSHGRLILGTAAGYLKPEFKALGIDFENRGALLDEALDVLDKAFTGADIAYEGTSFNARGVRLRPLPPNPPPVWIGGNSKAAIRRAVSRAQGWAPFNTFGYATASRTAEISTLEELAAAIDWAKQYAAQIGRTAPLEICFSAGNLLADDKSSDERHDTIKKLEATGVTWLTIAPPGSDRAELIEHSQAFAKEFVAGTR</sequence>
<dbReference type="PANTHER" id="PTHR42847">
    <property type="entry name" value="ALKANESULFONATE MONOOXYGENASE"/>
    <property type="match status" value="1"/>
</dbReference>
<evidence type="ECO:0000256" key="3">
    <source>
        <dbReference type="ARBA" id="ARBA00023002"/>
    </source>
</evidence>
<dbReference type="InterPro" id="IPR011251">
    <property type="entry name" value="Luciferase-like_dom"/>
</dbReference>
<organism evidence="6 7">
    <name type="scientific">Mycobacterium bourgelatii</name>
    <dbReference type="NCBI Taxonomy" id="1273442"/>
    <lineage>
        <taxon>Bacteria</taxon>
        <taxon>Bacillati</taxon>
        <taxon>Actinomycetota</taxon>
        <taxon>Actinomycetes</taxon>
        <taxon>Mycobacteriales</taxon>
        <taxon>Mycobacteriaceae</taxon>
        <taxon>Mycobacterium</taxon>
    </lineage>
</organism>
<evidence type="ECO:0000256" key="2">
    <source>
        <dbReference type="ARBA" id="ARBA00022643"/>
    </source>
</evidence>
<dbReference type="InterPro" id="IPR036661">
    <property type="entry name" value="Luciferase-like_sf"/>
</dbReference>
<evidence type="ECO:0000313" key="6">
    <source>
        <dbReference type="EMBL" id="GFG89339.1"/>
    </source>
</evidence>
<keyword evidence="4" id="KW-0503">Monooxygenase</keyword>
<evidence type="ECO:0000256" key="4">
    <source>
        <dbReference type="ARBA" id="ARBA00023033"/>
    </source>
</evidence>
<dbReference type="InterPro" id="IPR019921">
    <property type="entry name" value="Lucif-like_OxRdtase_Rv2161c"/>
</dbReference>
<keyword evidence="1" id="KW-0285">Flavoprotein</keyword>
<evidence type="ECO:0000256" key="1">
    <source>
        <dbReference type="ARBA" id="ARBA00022630"/>
    </source>
</evidence>
<dbReference type="Proteomes" id="UP000465360">
    <property type="component" value="Unassembled WGS sequence"/>
</dbReference>
<dbReference type="RefSeq" id="WP_163709486.1">
    <property type="nucleotide sequence ID" value="NZ_BLKZ01000001.1"/>
</dbReference>
<dbReference type="AlphaFoldDB" id="A0A7I9YL25"/>
<name>A0A7I9YL25_MYCBU</name>
<dbReference type="NCBIfam" id="TIGR03619">
    <property type="entry name" value="F420_Rv2161c"/>
    <property type="match status" value="1"/>
</dbReference>
<keyword evidence="2" id="KW-0288">FMN</keyword>
<gene>
    <name evidence="6" type="ORF">MBOU_13810</name>
</gene>